<evidence type="ECO:0000313" key="6">
    <source>
        <dbReference type="EMBL" id="QHI69454.1"/>
    </source>
</evidence>
<dbReference type="Proteomes" id="UP000464954">
    <property type="component" value="Chromosome"/>
</dbReference>
<dbReference type="RefSeq" id="WP_160628636.1">
    <property type="nucleotide sequence ID" value="NZ_CP047593.1"/>
</dbReference>
<dbReference type="SUPFAM" id="SSF54862">
    <property type="entry name" value="4Fe-4S ferredoxins"/>
    <property type="match status" value="1"/>
</dbReference>
<feature type="domain" description="4Fe-4S ferredoxin-type" evidence="5">
    <location>
        <begin position="209"/>
        <end position="236"/>
    </location>
</feature>
<organism evidence="6 7">
    <name type="scientific">Tichowtungia aerotolerans</name>
    <dbReference type="NCBI Taxonomy" id="2697043"/>
    <lineage>
        <taxon>Bacteria</taxon>
        <taxon>Pseudomonadati</taxon>
        <taxon>Kiritimatiellota</taxon>
        <taxon>Tichowtungiia</taxon>
        <taxon>Tichowtungiales</taxon>
        <taxon>Tichowtungiaceae</taxon>
        <taxon>Tichowtungia</taxon>
    </lineage>
</organism>
<evidence type="ECO:0000259" key="5">
    <source>
        <dbReference type="PROSITE" id="PS51379"/>
    </source>
</evidence>
<accession>A0A6P1MA76</accession>
<dbReference type="Pfam" id="PF12838">
    <property type="entry name" value="Fer4_7"/>
    <property type="match status" value="1"/>
</dbReference>
<feature type="domain" description="4Fe-4S ferredoxin-type" evidence="5">
    <location>
        <begin position="178"/>
        <end position="207"/>
    </location>
</feature>
<dbReference type="KEGG" id="taer:GT409_08300"/>
<dbReference type="AlphaFoldDB" id="A0A6P1MA76"/>
<gene>
    <name evidence="6" type="ORF">GT409_08300</name>
</gene>
<dbReference type="InterPro" id="IPR017896">
    <property type="entry name" value="4Fe4S_Fe-S-bd"/>
</dbReference>
<dbReference type="GO" id="GO:0046872">
    <property type="term" value="F:metal ion binding"/>
    <property type="evidence" value="ECO:0007669"/>
    <property type="project" value="UniProtKB-KW"/>
</dbReference>
<evidence type="ECO:0000313" key="7">
    <source>
        <dbReference type="Proteomes" id="UP000464954"/>
    </source>
</evidence>
<keyword evidence="2" id="KW-0479">Metal-binding</keyword>
<evidence type="ECO:0000256" key="1">
    <source>
        <dbReference type="ARBA" id="ARBA00022485"/>
    </source>
</evidence>
<dbReference type="EMBL" id="CP047593">
    <property type="protein sequence ID" value="QHI69454.1"/>
    <property type="molecule type" value="Genomic_DNA"/>
</dbReference>
<dbReference type="SUPFAM" id="SSF52218">
    <property type="entry name" value="Flavoproteins"/>
    <property type="match status" value="1"/>
</dbReference>
<dbReference type="PROSITE" id="PS00198">
    <property type="entry name" value="4FE4S_FER_1"/>
    <property type="match status" value="1"/>
</dbReference>
<keyword evidence="7" id="KW-1185">Reference proteome</keyword>
<keyword evidence="1" id="KW-0004">4Fe-4S</keyword>
<protein>
    <submittedName>
        <fullName evidence="6">4Fe-4S dicluster domain-containing protein</fullName>
    </submittedName>
</protein>
<reference evidence="6 7" key="1">
    <citation type="submission" date="2020-01" db="EMBL/GenBank/DDBJ databases">
        <title>Ponticoccus aerotolerans gen. nov., sp. nov., an anaerobic bacterium and proposal of Ponticoccusceae fam. nov., Ponticoccusles ord. nov. and Ponticoccuse classis nov. in the phylum Kiritimatiellaeota.</title>
        <authorList>
            <person name="Zhou L.Y."/>
            <person name="Du Z.J."/>
        </authorList>
    </citation>
    <scope>NUCLEOTIDE SEQUENCE [LARGE SCALE GENOMIC DNA]</scope>
    <source>
        <strain evidence="6 7">S-5007</strain>
    </source>
</reference>
<evidence type="ECO:0000256" key="2">
    <source>
        <dbReference type="ARBA" id="ARBA00022723"/>
    </source>
</evidence>
<dbReference type="Gene3D" id="3.40.50.360">
    <property type="match status" value="1"/>
</dbReference>
<dbReference type="InterPro" id="IPR050572">
    <property type="entry name" value="Fe-S_Ferredoxin"/>
</dbReference>
<keyword evidence="4" id="KW-0411">Iron-sulfur</keyword>
<dbReference type="PANTHER" id="PTHR43687:SF1">
    <property type="entry name" value="FERREDOXIN III"/>
    <property type="match status" value="1"/>
</dbReference>
<proteinExistence type="predicted"/>
<evidence type="ECO:0000256" key="4">
    <source>
        <dbReference type="ARBA" id="ARBA00023014"/>
    </source>
</evidence>
<name>A0A6P1MA76_9BACT</name>
<sequence>MKAHTLFFSPTQTGATVAKAVQENLNVEAGESFDITKAAIEKTFGPDDVVVIVMPIYSGRLPGVATERVKAVQGNGAKAVAIAVYGNAKVDDALLELTQLCTEQGFEVAAAATFIGEHSFTRKEFPIAVGRPDAADLEKAAEFAVLVQKKLAGGGPFATPSVPGSTPYVKETMNPPGVAATGSNNNCIKCGLCETFCPTNAITMTEDGPQTDDSKCIWCAACIKVCTSHARIFTTPKIKEIAERLYTNFKERQEPEWFLAQVRRRK</sequence>
<dbReference type="InterPro" id="IPR017900">
    <property type="entry name" value="4Fe4S_Fe_S_CS"/>
</dbReference>
<dbReference type="InterPro" id="IPR029039">
    <property type="entry name" value="Flavoprotein-like_sf"/>
</dbReference>
<dbReference type="Gene3D" id="3.30.70.20">
    <property type="match status" value="1"/>
</dbReference>
<dbReference type="PROSITE" id="PS51379">
    <property type="entry name" value="4FE4S_FER_2"/>
    <property type="match status" value="2"/>
</dbReference>
<dbReference type="PANTHER" id="PTHR43687">
    <property type="entry name" value="ADENYLYLSULFATE REDUCTASE, BETA SUBUNIT"/>
    <property type="match status" value="1"/>
</dbReference>
<keyword evidence="3" id="KW-0408">Iron</keyword>
<evidence type="ECO:0000256" key="3">
    <source>
        <dbReference type="ARBA" id="ARBA00023004"/>
    </source>
</evidence>
<dbReference type="GO" id="GO:0051539">
    <property type="term" value="F:4 iron, 4 sulfur cluster binding"/>
    <property type="evidence" value="ECO:0007669"/>
    <property type="project" value="UniProtKB-KW"/>
</dbReference>